<dbReference type="Pfam" id="PF06230">
    <property type="entry name" value="LpxI_C"/>
    <property type="match status" value="1"/>
</dbReference>
<feature type="domain" description="LpxI C-terminal" evidence="1">
    <location>
        <begin position="137"/>
        <end position="268"/>
    </location>
</feature>
<reference evidence="3 4" key="1">
    <citation type="submission" date="2015-11" db="EMBL/GenBank/DDBJ databases">
        <title>Genomic analysis of 38 Legionella species identifies large and diverse effector repertoires.</title>
        <authorList>
            <person name="Burstein D."/>
            <person name="Amaro F."/>
            <person name="Zusman T."/>
            <person name="Lifshitz Z."/>
            <person name="Cohen O."/>
            <person name="Gilbert J.A."/>
            <person name="Pupko T."/>
            <person name="Shuman H.A."/>
            <person name="Segal G."/>
        </authorList>
    </citation>
    <scope>NUCLEOTIDE SEQUENCE [LARGE SCALE GENOMIC DNA]</scope>
    <source>
        <strain evidence="3 4">SE-32A-C8</strain>
    </source>
</reference>
<dbReference type="RefSeq" id="WP_058527050.1">
    <property type="nucleotide sequence ID" value="NZ_CAAAHY010000007.1"/>
</dbReference>
<dbReference type="Pfam" id="PF17930">
    <property type="entry name" value="LpxI_N"/>
    <property type="match status" value="1"/>
</dbReference>
<accession>A0A0W0TKK1</accession>
<gene>
    <name evidence="3" type="ORF">Lery_1906</name>
</gene>
<dbReference type="AlphaFoldDB" id="A0A0W0TKK1"/>
<dbReference type="Gene3D" id="3.40.50.20">
    <property type="match status" value="1"/>
</dbReference>
<dbReference type="PANTHER" id="PTHR39962">
    <property type="entry name" value="BLL4848 PROTEIN"/>
    <property type="match status" value="1"/>
</dbReference>
<comment type="caution">
    <text evidence="3">The sequence shown here is derived from an EMBL/GenBank/DDBJ whole genome shotgun (WGS) entry which is preliminary data.</text>
</comment>
<feature type="domain" description="LpxI N-terminal" evidence="2">
    <location>
        <begin position="7"/>
        <end position="133"/>
    </location>
</feature>
<dbReference type="EMBL" id="LNYA01000030">
    <property type="protein sequence ID" value="KTC96114.1"/>
    <property type="molecule type" value="Genomic_DNA"/>
</dbReference>
<evidence type="ECO:0000313" key="3">
    <source>
        <dbReference type="EMBL" id="KTC96114.1"/>
    </source>
</evidence>
<dbReference type="InterPro" id="IPR010415">
    <property type="entry name" value="LpxI_C"/>
</dbReference>
<evidence type="ECO:0008006" key="5">
    <source>
        <dbReference type="Google" id="ProtNLM"/>
    </source>
</evidence>
<sequence>MPELSQLALIAGEGYLPVEIFNACLKKHIEVLIVKISGEEDFKLPLAHHTVTLANLHETIQQVKAAGFVNLVFAGKINHTLLFENYGGMRIQNDLTALGENTSLGDNSYFAGLVRFIESQGFHVIGVQNIISEAITPAGILTTTQPSIKNLKDCRLGFTLAKKIGDLDIGQAIIIENGYVLGVEAVEGTDNLIKRCQPFKSPHKEGVLVKIRKGMQDTRIDLPVIGETTIRHVAAANLAGIALEAGWSILINKEETLKLANQAGIFIMGL</sequence>
<evidence type="ECO:0000259" key="1">
    <source>
        <dbReference type="Pfam" id="PF06230"/>
    </source>
</evidence>
<dbReference type="OrthoDB" id="9789836at2"/>
<dbReference type="Gene3D" id="3.40.140.80">
    <property type="match status" value="1"/>
</dbReference>
<dbReference type="STRING" id="448.Lery_1906"/>
<dbReference type="PANTHER" id="PTHR39962:SF1">
    <property type="entry name" value="LPXI FAMILY PROTEIN"/>
    <property type="match status" value="1"/>
</dbReference>
<organism evidence="3 4">
    <name type="scientific">Legionella erythra</name>
    <dbReference type="NCBI Taxonomy" id="448"/>
    <lineage>
        <taxon>Bacteria</taxon>
        <taxon>Pseudomonadati</taxon>
        <taxon>Pseudomonadota</taxon>
        <taxon>Gammaproteobacteria</taxon>
        <taxon>Legionellales</taxon>
        <taxon>Legionellaceae</taxon>
        <taxon>Legionella</taxon>
    </lineage>
</organism>
<protein>
    <recommendedName>
        <fullName evidence="5">UDP-2,3-diacylglucosamine pyrophosphatase LpxI</fullName>
    </recommendedName>
</protein>
<evidence type="ECO:0000313" key="4">
    <source>
        <dbReference type="Proteomes" id="UP000054773"/>
    </source>
</evidence>
<dbReference type="InterPro" id="IPR041255">
    <property type="entry name" value="LpxI_N"/>
</dbReference>
<evidence type="ECO:0000259" key="2">
    <source>
        <dbReference type="Pfam" id="PF17930"/>
    </source>
</evidence>
<dbReference type="InterPro" id="IPR053174">
    <property type="entry name" value="LpxI"/>
</dbReference>
<dbReference type="InterPro" id="IPR043167">
    <property type="entry name" value="LpxI_C_sf"/>
</dbReference>
<dbReference type="Proteomes" id="UP000054773">
    <property type="component" value="Unassembled WGS sequence"/>
</dbReference>
<name>A0A0W0TKK1_LEGER</name>
<dbReference type="PATRIC" id="fig|448.7.peg.1997"/>
<keyword evidence="4" id="KW-1185">Reference proteome</keyword>
<proteinExistence type="predicted"/>